<dbReference type="EMBL" id="CAJOBI010021572">
    <property type="protein sequence ID" value="CAF4219955.1"/>
    <property type="molecule type" value="Genomic_DNA"/>
</dbReference>
<evidence type="ECO:0000313" key="8">
    <source>
        <dbReference type="EMBL" id="CAF4098518.1"/>
    </source>
</evidence>
<keyword evidence="1" id="KW-0812">Transmembrane</keyword>
<dbReference type="EMBL" id="CAJOBH010007942">
    <property type="protein sequence ID" value="CAF4098518.1"/>
    <property type="molecule type" value="Genomic_DNA"/>
</dbReference>
<evidence type="ECO:0000313" key="6">
    <source>
        <dbReference type="EMBL" id="CAF2133681.1"/>
    </source>
</evidence>
<dbReference type="Proteomes" id="UP000681967">
    <property type="component" value="Unassembled WGS sequence"/>
</dbReference>
<dbReference type="Proteomes" id="UP000663824">
    <property type="component" value="Unassembled WGS sequence"/>
</dbReference>
<evidence type="ECO:0000256" key="1">
    <source>
        <dbReference type="SAM" id="Phobius"/>
    </source>
</evidence>
<reference evidence="3" key="1">
    <citation type="submission" date="2021-02" db="EMBL/GenBank/DDBJ databases">
        <authorList>
            <person name="Nowell W R."/>
        </authorList>
    </citation>
    <scope>NUCLEOTIDE SEQUENCE</scope>
</reference>
<evidence type="ECO:0000313" key="7">
    <source>
        <dbReference type="EMBL" id="CAF4098386.1"/>
    </source>
</evidence>
<gene>
    <name evidence="8" type="ORF">BYL167_LOCUS18990</name>
    <name evidence="2" type="ORF">CJN711_LOCUS36117</name>
    <name evidence="7" type="ORF">GIL414_LOCUS16975</name>
    <name evidence="3" type="ORF">KQP761_LOCUS24190</name>
    <name evidence="6" type="ORF">MBJ925_LOCUS28067</name>
    <name evidence="10" type="ORF">SMN809_LOCUS22677</name>
    <name evidence="9" type="ORF">UXM345_LOCUS26459</name>
    <name evidence="4" type="ORF">WKI299_LOCUS7236</name>
    <name evidence="5" type="ORF">XDN619_LOCUS16897</name>
</gene>
<keyword evidence="1" id="KW-0472">Membrane</keyword>
<dbReference type="EMBL" id="CAJNOW010013084">
    <property type="protein sequence ID" value="CAF1617381.1"/>
    <property type="molecule type" value="Genomic_DNA"/>
</dbReference>
<proteinExistence type="predicted"/>
<sequence>MISISILFRSQGEFINNESNDITSTMNSVSSSSENLNQSNKTILIESSTENLFNTLNDLIDVTTTSSDYSETSLSSVFLSSVNYYESRTTEKNDLLFGKEQWFNYNQISQQNSSGSSIVWSKINDESLKSSTYIIKSGGECTNLMCRVKLKYNGSISNNIDGCLSFILWTQGQPVGQLWIEEDEEQENFSQKIQLTNSSLHVEHSLKSNIKNLSIDARILFRNSKIDSITLSNLNVKWHGPCPKYRSMTLSPNISSYQSTFEQKFLRLTSDDYYQTSLFTINNTFENTQDSLFIQSSTVKSHENLKNKKRFFFIDQSNIQWILILIILFCLLIILLSFLYGLWTIQEYHRFIWHVRFNYPIQFISRRSIRSSIKSENKIERLSQTSDDLFHIDYQQEHFDSFSTNSSRSMSSPFNSYF</sequence>
<dbReference type="Proteomes" id="UP000681720">
    <property type="component" value="Unassembled WGS sequence"/>
</dbReference>
<dbReference type="EMBL" id="CAJOBJ010007917">
    <property type="protein sequence ID" value="CAF4098386.1"/>
    <property type="molecule type" value="Genomic_DNA"/>
</dbReference>
<dbReference type="EMBL" id="CAJOBF010005408">
    <property type="protein sequence ID" value="CAF4174161.1"/>
    <property type="molecule type" value="Genomic_DNA"/>
</dbReference>
<evidence type="ECO:0000313" key="4">
    <source>
        <dbReference type="EMBL" id="CAF2033901.1"/>
    </source>
</evidence>
<evidence type="ECO:0000313" key="9">
    <source>
        <dbReference type="EMBL" id="CAF4174161.1"/>
    </source>
</evidence>
<evidence type="ECO:0000313" key="10">
    <source>
        <dbReference type="EMBL" id="CAF4219955.1"/>
    </source>
</evidence>
<feature type="transmembrane region" description="Helical" evidence="1">
    <location>
        <begin position="319"/>
        <end position="343"/>
    </location>
</feature>
<dbReference type="Proteomes" id="UP000663842">
    <property type="component" value="Unassembled WGS sequence"/>
</dbReference>
<protein>
    <submittedName>
        <fullName evidence="3">Uncharacterized protein</fullName>
    </submittedName>
</protein>
<accession>A0A816C694</accession>
<dbReference type="EMBL" id="CAJNOV010017468">
    <property type="protein sequence ID" value="CAF1607903.1"/>
    <property type="molecule type" value="Genomic_DNA"/>
</dbReference>
<comment type="caution">
    <text evidence="3">The sequence shown here is derived from an EMBL/GenBank/DDBJ whole genome shotgun (WGS) entry which is preliminary data.</text>
</comment>
<evidence type="ECO:0000313" key="3">
    <source>
        <dbReference type="EMBL" id="CAF1617381.1"/>
    </source>
</evidence>
<dbReference type="Proteomes" id="UP000663887">
    <property type="component" value="Unassembled WGS sequence"/>
</dbReference>
<dbReference type="Proteomes" id="UP000663856">
    <property type="component" value="Unassembled WGS sequence"/>
</dbReference>
<dbReference type="EMBL" id="CAJNRG010007222">
    <property type="protein sequence ID" value="CAF2092399.1"/>
    <property type="molecule type" value="Genomic_DNA"/>
</dbReference>
<evidence type="ECO:0000313" key="2">
    <source>
        <dbReference type="EMBL" id="CAF1607903.1"/>
    </source>
</evidence>
<dbReference type="EMBL" id="CAJNRE010015010">
    <property type="protein sequence ID" value="CAF2133681.1"/>
    <property type="molecule type" value="Genomic_DNA"/>
</dbReference>
<name>A0A816C694_9BILA</name>
<dbReference type="EMBL" id="CAJNRF010002171">
    <property type="protein sequence ID" value="CAF2033901.1"/>
    <property type="molecule type" value="Genomic_DNA"/>
</dbReference>
<evidence type="ECO:0000313" key="11">
    <source>
        <dbReference type="Proteomes" id="UP000663834"/>
    </source>
</evidence>
<dbReference type="Proteomes" id="UP000663834">
    <property type="component" value="Unassembled WGS sequence"/>
</dbReference>
<dbReference type="OrthoDB" id="10039156at2759"/>
<keyword evidence="1" id="KW-1133">Transmembrane helix</keyword>
<dbReference type="AlphaFoldDB" id="A0A816C694"/>
<organism evidence="3 11">
    <name type="scientific">Rotaria magnacalcarata</name>
    <dbReference type="NCBI Taxonomy" id="392030"/>
    <lineage>
        <taxon>Eukaryota</taxon>
        <taxon>Metazoa</taxon>
        <taxon>Spiralia</taxon>
        <taxon>Gnathifera</taxon>
        <taxon>Rotifera</taxon>
        <taxon>Eurotatoria</taxon>
        <taxon>Bdelloidea</taxon>
        <taxon>Philodinida</taxon>
        <taxon>Philodinidae</taxon>
        <taxon>Rotaria</taxon>
    </lineage>
</organism>
<dbReference type="Proteomes" id="UP000663855">
    <property type="component" value="Unassembled WGS sequence"/>
</dbReference>
<evidence type="ECO:0000313" key="5">
    <source>
        <dbReference type="EMBL" id="CAF2092399.1"/>
    </source>
</evidence>
<dbReference type="Proteomes" id="UP000676336">
    <property type="component" value="Unassembled WGS sequence"/>
</dbReference>